<protein>
    <submittedName>
        <fullName evidence="1">Uncharacterized protein</fullName>
    </submittedName>
</protein>
<dbReference type="KEGG" id="mbos:ICJ55_07130"/>
<gene>
    <name evidence="1" type="ORF">ICJ55_07130</name>
</gene>
<accession>A0A7H1C0M9</accession>
<evidence type="ECO:0000313" key="2">
    <source>
        <dbReference type="Proteomes" id="UP000576260"/>
    </source>
</evidence>
<dbReference type="EMBL" id="CP061280">
    <property type="protein sequence ID" value="QNS14534.1"/>
    <property type="molecule type" value="Genomic_DNA"/>
</dbReference>
<dbReference type="AlphaFoldDB" id="A0A7H1C0M9"/>
<evidence type="ECO:0000313" key="1">
    <source>
        <dbReference type="EMBL" id="QNS14534.1"/>
    </source>
</evidence>
<proteinExistence type="predicted"/>
<sequence>MNKMKQLAPFVLLILILGIVGRMDYDDHVQLERYKCERNQGMWKVEDNGNQYCGGKNG</sequence>
<dbReference type="RefSeq" id="WP_188156183.1">
    <property type="nucleotide sequence ID" value="NZ_CP061280.1"/>
</dbReference>
<organism evidence="1 2">
    <name type="scientific">Mannheimia bovis</name>
    <dbReference type="NCBI Taxonomy" id="2770636"/>
    <lineage>
        <taxon>Bacteria</taxon>
        <taxon>Pseudomonadati</taxon>
        <taxon>Pseudomonadota</taxon>
        <taxon>Gammaproteobacteria</taxon>
        <taxon>Pasteurellales</taxon>
        <taxon>Pasteurellaceae</taxon>
        <taxon>Mannheimia</taxon>
    </lineage>
</organism>
<dbReference type="Proteomes" id="UP000576260">
    <property type="component" value="Chromosome"/>
</dbReference>
<keyword evidence="2" id="KW-1185">Reference proteome</keyword>
<reference evidence="1 2" key="1">
    <citation type="submission" date="2020-09" db="EMBL/GenBank/DDBJ databases">
        <title>Mannheimia bovis sp.nov., isolated from a cow.</title>
        <authorList>
            <person name="Li F."/>
        </authorList>
    </citation>
    <scope>NUCLEOTIDE SEQUENCE [LARGE SCALE GENOMIC DNA]</scope>
    <source>
        <strain evidence="1 2">ZY190616</strain>
    </source>
</reference>
<name>A0A7H1C0M9_9PAST</name>